<comment type="caution">
    <text evidence="1">The sequence shown here is derived from an EMBL/GenBank/DDBJ whole genome shotgun (WGS) entry which is preliminary data.</text>
</comment>
<accession>A0ACC1KYW0</accession>
<keyword evidence="2" id="KW-1185">Reference proteome</keyword>
<sequence>MTRTQAHVNSRSEAIDAKINAILIRLDTWDKRFANFQTPHRPVIEIVKLTPGNDKGKGKEKCDDKPQTLEHVHSTSAERDAKSNFILDAMDTGDKRPEDMHALHAKVTELSKVVSGSIKLFRETTTSLSKSQGCRTFQERRDTFLRRGRFRWPYLKYSSYLAQPDTLASAGFVFGPAKDAPDNVQCFHCGFELTGWEATDDPFAEHHSHQPGCAYARLHCQTRAAVVFR</sequence>
<organism evidence="1 2">
    <name type="scientific">Coemansia helicoidea</name>
    <dbReference type="NCBI Taxonomy" id="1286919"/>
    <lineage>
        <taxon>Eukaryota</taxon>
        <taxon>Fungi</taxon>
        <taxon>Fungi incertae sedis</taxon>
        <taxon>Zoopagomycota</taxon>
        <taxon>Kickxellomycotina</taxon>
        <taxon>Kickxellomycetes</taxon>
        <taxon>Kickxellales</taxon>
        <taxon>Kickxellaceae</taxon>
        <taxon>Coemansia</taxon>
    </lineage>
</organism>
<dbReference type="EMBL" id="JANBUN010001504">
    <property type="protein sequence ID" value="KAJ2797836.1"/>
    <property type="molecule type" value="Genomic_DNA"/>
</dbReference>
<protein>
    <submittedName>
        <fullName evidence="1">Uncharacterized protein</fullName>
    </submittedName>
</protein>
<name>A0ACC1KYW0_9FUNG</name>
<gene>
    <name evidence="1" type="ORF">H4R21_004163</name>
</gene>
<evidence type="ECO:0000313" key="2">
    <source>
        <dbReference type="Proteomes" id="UP001140087"/>
    </source>
</evidence>
<dbReference type="Proteomes" id="UP001140087">
    <property type="component" value="Unassembled WGS sequence"/>
</dbReference>
<reference evidence="1" key="1">
    <citation type="submission" date="2022-07" db="EMBL/GenBank/DDBJ databases">
        <title>Phylogenomic reconstructions and comparative analyses of Kickxellomycotina fungi.</title>
        <authorList>
            <person name="Reynolds N.K."/>
            <person name="Stajich J.E."/>
            <person name="Barry K."/>
            <person name="Grigoriev I.V."/>
            <person name="Crous P."/>
            <person name="Smith M.E."/>
        </authorList>
    </citation>
    <scope>NUCLEOTIDE SEQUENCE</scope>
    <source>
        <strain evidence="1">BCRC 34780</strain>
    </source>
</reference>
<evidence type="ECO:0000313" key="1">
    <source>
        <dbReference type="EMBL" id="KAJ2797836.1"/>
    </source>
</evidence>
<proteinExistence type="predicted"/>